<dbReference type="RefSeq" id="XP_038787014.1">
    <property type="nucleotide sequence ID" value="XM_038930064.1"/>
</dbReference>
<evidence type="ECO:0000313" key="2">
    <source>
        <dbReference type="Proteomes" id="UP000596902"/>
    </source>
</evidence>
<protein>
    <submittedName>
        <fullName evidence="1">Uncharacterized protein</fullName>
    </submittedName>
</protein>
<reference evidence="1" key="1">
    <citation type="submission" date="2020-01" db="EMBL/GenBank/DDBJ databases">
        <authorList>
            <person name="Feng Z.H.Z."/>
        </authorList>
    </citation>
    <scope>NUCLEOTIDE SEQUENCE</scope>
    <source>
        <strain evidence="1">CBS107.38</strain>
    </source>
</reference>
<reference evidence="1" key="2">
    <citation type="submission" date="2020-08" db="EMBL/GenBank/DDBJ databases">
        <title>Draft Genome Sequence of Cumin Blight Pathogen Alternaria burnsii.</title>
        <authorList>
            <person name="Feng Z."/>
        </authorList>
    </citation>
    <scope>NUCLEOTIDE SEQUENCE</scope>
    <source>
        <strain evidence="1">CBS107.38</strain>
    </source>
</reference>
<name>A0A8H7B3P3_9PLEO</name>
<sequence length="68" mass="7699">MSAVWVIKERASLSHIITYYCCLSKNLLANLTCAATTIQPSTRELRDESRVHSKLVHSSIHLHSKPHD</sequence>
<dbReference type="Proteomes" id="UP000596902">
    <property type="component" value="Unassembled WGS sequence"/>
</dbReference>
<organism evidence="1 2">
    <name type="scientific">Alternaria burnsii</name>
    <dbReference type="NCBI Taxonomy" id="1187904"/>
    <lineage>
        <taxon>Eukaryota</taxon>
        <taxon>Fungi</taxon>
        <taxon>Dikarya</taxon>
        <taxon>Ascomycota</taxon>
        <taxon>Pezizomycotina</taxon>
        <taxon>Dothideomycetes</taxon>
        <taxon>Pleosporomycetidae</taxon>
        <taxon>Pleosporales</taxon>
        <taxon>Pleosporineae</taxon>
        <taxon>Pleosporaceae</taxon>
        <taxon>Alternaria</taxon>
        <taxon>Alternaria sect. Alternaria</taxon>
    </lineage>
</organism>
<dbReference type="EMBL" id="JAAABM010000006">
    <property type="protein sequence ID" value="KAF7676805.1"/>
    <property type="molecule type" value="Genomic_DNA"/>
</dbReference>
<dbReference type="GeneID" id="62203242"/>
<evidence type="ECO:0000313" key="1">
    <source>
        <dbReference type="EMBL" id="KAF7676805.1"/>
    </source>
</evidence>
<accession>A0A8H7B3P3</accession>
<gene>
    <name evidence="1" type="ORF">GT037_005017</name>
</gene>
<dbReference type="AlphaFoldDB" id="A0A8H7B3P3"/>
<comment type="caution">
    <text evidence="1">The sequence shown here is derived from an EMBL/GenBank/DDBJ whole genome shotgun (WGS) entry which is preliminary data.</text>
</comment>
<proteinExistence type="predicted"/>
<keyword evidence="2" id="KW-1185">Reference proteome</keyword>